<sequence>MSGADQDEGGAIRELTIHLGDRSVVMAYRDGTKDRYTLEETWTKHPYRLSRHPVARREAIDATYGRLVAAGKTPLILDAGANIGASAVFFAWRYPEARIVAVEPEPGNFALLERNVRPYPQVRCVQAAVAATDGEVQLFDPGRSTDAYRAVSADPGGEHGAALGAVRACSVSTLLREHGEGAAPLLAKIDIEGAETELFAGDTAWVDLFPAIAIELHDWMLPGKASSAAFLKCVAERGRDFLNPAATDIVFSLRNPD</sequence>
<comment type="caution">
    <text evidence="2">The sequence shown here is derived from an EMBL/GenBank/DDBJ whole genome shotgun (WGS) entry which is preliminary data.</text>
</comment>
<gene>
    <name evidence="2" type="ORF">DJ017_09290</name>
</gene>
<dbReference type="InterPro" id="IPR052514">
    <property type="entry name" value="SAM-dependent_MTase"/>
</dbReference>
<dbReference type="PANTHER" id="PTHR34203:SF15">
    <property type="entry name" value="SLL1173 PROTEIN"/>
    <property type="match status" value="1"/>
</dbReference>
<evidence type="ECO:0000313" key="2">
    <source>
        <dbReference type="EMBL" id="RAK54703.1"/>
    </source>
</evidence>
<keyword evidence="2" id="KW-0808">Transferase</keyword>
<dbReference type="AlphaFoldDB" id="A0A328AIF5"/>
<dbReference type="Pfam" id="PF05050">
    <property type="entry name" value="Methyltransf_21"/>
    <property type="match status" value="1"/>
</dbReference>
<dbReference type="PANTHER" id="PTHR34203">
    <property type="entry name" value="METHYLTRANSFERASE, FKBM FAMILY PROTEIN"/>
    <property type="match status" value="1"/>
</dbReference>
<dbReference type="Gene3D" id="3.40.50.150">
    <property type="entry name" value="Vaccinia Virus protein VP39"/>
    <property type="match status" value="1"/>
</dbReference>
<reference evidence="3" key="1">
    <citation type="submission" date="2018-05" db="EMBL/GenBank/DDBJ databases">
        <authorList>
            <person name="Li X."/>
        </authorList>
    </citation>
    <scope>NUCLEOTIDE SEQUENCE [LARGE SCALE GENOMIC DNA]</scope>
    <source>
        <strain evidence="3">LX32</strain>
    </source>
</reference>
<protein>
    <submittedName>
        <fullName evidence="2">FkbM family methyltransferase</fullName>
    </submittedName>
</protein>
<dbReference type="InterPro" id="IPR006342">
    <property type="entry name" value="FkbM_mtfrase"/>
</dbReference>
<proteinExistence type="predicted"/>
<name>A0A328AIF5_9CAUL</name>
<organism evidence="2 3">
    <name type="scientific">Phenylobacterium soli</name>
    <dbReference type="NCBI Taxonomy" id="2170551"/>
    <lineage>
        <taxon>Bacteria</taxon>
        <taxon>Pseudomonadati</taxon>
        <taxon>Pseudomonadota</taxon>
        <taxon>Alphaproteobacteria</taxon>
        <taxon>Caulobacterales</taxon>
        <taxon>Caulobacteraceae</taxon>
        <taxon>Phenylobacterium</taxon>
    </lineage>
</organism>
<accession>A0A328AIF5</accession>
<keyword evidence="2" id="KW-0489">Methyltransferase</keyword>
<dbReference type="GO" id="GO:0032259">
    <property type="term" value="P:methylation"/>
    <property type="evidence" value="ECO:0007669"/>
    <property type="project" value="UniProtKB-KW"/>
</dbReference>
<dbReference type="NCBIfam" id="TIGR01444">
    <property type="entry name" value="fkbM_fam"/>
    <property type="match status" value="1"/>
</dbReference>
<dbReference type="GO" id="GO:0008168">
    <property type="term" value="F:methyltransferase activity"/>
    <property type="evidence" value="ECO:0007669"/>
    <property type="project" value="UniProtKB-KW"/>
</dbReference>
<evidence type="ECO:0000313" key="3">
    <source>
        <dbReference type="Proteomes" id="UP000249254"/>
    </source>
</evidence>
<dbReference type="InterPro" id="IPR029063">
    <property type="entry name" value="SAM-dependent_MTases_sf"/>
</dbReference>
<dbReference type="RefSeq" id="WP_111528454.1">
    <property type="nucleotide sequence ID" value="NZ_JBHRSG010000004.1"/>
</dbReference>
<feature type="domain" description="Methyltransferase FkbM" evidence="1">
    <location>
        <begin position="78"/>
        <end position="222"/>
    </location>
</feature>
<dbReference type="OrthoDB" id="5679686at2"/>
<keyword evidence="3" id="KW-1185">Reference proteome</keyword>
<dbReference type="Proteomes" id="UP000249254">
    <property type="component" value="Unassembled WGS sequence"/>
</dbReference>
<dbReference type="SUPFAM" id="SSF53335">
    <property type="entry name" value="S-adenosyl-L-methionine-dependent methyltransferases"/>
    <property type="match status" value="1"/>
</dbReference>
<dbReference type="EMBL" id="QFYQ01000001">
    <property type="protein sequence ID" value="RAK54703.1"/>
    <property type="molecule type" value="Genomic_DNA"/>
</dbReference>
<evidence type="ECO:0000259" key="1">
    <source>
        <dbReference type="Pfam" id="PF05050"/>
    </source>
</evidence>